<dbReference type="EMBL" id="WNWM01000002">
    <property type="protein sequence ID" value="MUI13116.1"/>
    <property type="molecule type" value="Genomic_DNA"/>
</dbReference>
<sequence length="444" mass="48918">MNLPLKVLWGEGIAIGPHQLQQMDRYHEIRLQQLAMTLNPCLWGVRKAKWNIDALANNVLMATELALVFQDGEIYDAPLSEQAPAAVDLSTLPAELQTFTYYAALPIVNGHGHNMAAEGRYMRTDGGTADLFSHMAPTSVAYLAKNVRLLPHTVSRSAYFSVPVIRIRRASTGGFESDPTFMPPSVTLATAAGLPTLLDALLAKLNAKIAALYERQRMNHRQAFEVHSGDFSSFWMLNVLCTAAAPLTHCASFRLHHPEYVFDRLTALAGGLMTFSPKFTLADLPTYRHDDPGPGFERLDAIIRDLIDTVISSRYFVIPLASAAERPSIFHGMLDASRVDHRTQLCLAVSANMSALDLVPAVLSRFKIGSPDDVEHMISVALPGVELVHMAQLPTEIPVRPNTYYFSLTARGKLYEEMLKAQAITLYTPSGIDGLQFELFGISP</sequence>
<protein>
    <submittedName>
        <fullName evidence="1">Type VI secretion system baseplate subunit TssK</fullName>
    </submittedName>
</protein>
<dbReference type="OrthoDB" id="9775333at2"/>
<dbReference type="RefSeq" id="WP_155708957.1">
    <property type="nucleotide sequence ID" value="NZ_BMWU01000040.1"/>
</dbReference>
<name>A0A6I3XBQ6_9BURK</name>
<evidence type="ECO:0000313" key="2">
    <source>
        <dbReference type="Proteomes" id="UP000431684"/>
    </source>
</evidence>
<dbReference type="NCBIfam" id="TIGR03353">
    <property type="entry name" value="VI_chp_4"/>
    <property type="match status" value="1"/>
</dbReference>
<dbReference type="PANTHER" id="PTHR35566">
    <property type="entry name" value="BLR3599 PROTEIN"/>
    <property type="match status" value="1"/>
</dbReference>
<dbReference type="Proteomes" id="UP000431684">
    <property type="component" value="Unassembled WGS sequence"/>
</dbReference>
<reference evidence="1 2" key="1">
    <citation type="submission" date="2019-11" db="EMBL/GenBank/DDBJ databases">
        <title>Draft Genome Sequences of Six Type Strains of the Genus Massilia.</title>
        <authorList>
            <person name="Miess H."/>
            <person name="Frediansyah A."/>
            <person name="Goeker M."/>
            <person name="Gross H."/>
        </authorList>
    </citation>
    <scope>NUCLEOTIDE SEQUENCE [LARGE SCALE GENOMIC DNA]</scope>
    <source>
        <strain evidence="1 2">DSM 17513</strain>
    </source>
</reference>
<evidence type="ECO:0000313" key="1">
    <source>
        <dbReference type="EMBL" id="MUI13116.1"/>
    </source>
</evidence>
<organism evidence="1 2">
    <name type="scientific">Pseudoduganella dura</name>
    <dbReference type="NCBI Taxonomy" id="321982"/>
    <lineage>
        <taxon>Bacteria</taxon>
        <taxon>Pseudomonadati</taxon>
        <taxon>Pseudomonadota</taxon>
        <taxon>Betaproteobacteria</taxon>
        <taxon>Burkholderiales</taxon>
        <taxon>Oxalobacteraceae</taxon>
        <taxon>Telluria group</taxon>
        <taxon>Pseudoduganella</taxon>
    </lineage>
</organism>
<dbReference type="AlphaFoldDB" id="A0A6I3XBQ6"/>
<keyword evidence="2" id="KW-1185">Reference proteome</keyword>
<dbReference type="Pfam" id="PF05936">
    <property type="entry name" value="T6SS_VasE"/>
    <property type="match status" value="1"/>
</dbReference>
<dbReference type="PANTHER" id="PTHR35566:SF1">
    <property type="entry name" value="TYPE VI SECRETION SYSTEM BASEPLATE COMPONENT TSSK1"/>
    <property type="match status" value="1"/>
</dbReference>
<comment type="caution">
    <text evidence="1">The sequence shown here is derived from an EMBL/GenBank/DDBJ whole genome shotgun (WGS) entry which is preliminary data.</text>
</comment>
<accession>A0A6I3XBQ6</accession>
<gene>
    <name evidence="1" type="primary">tssK</name>
    <name evidence="1" type="ORF">GJV26_11680</name>
</gene>
<dbReference type="InterPro" id="IPR010263">
    <property type="entry name" value="T6SS_TssK"/>
</dbReference>
<proteinExistence type="predicted"/>